<accession>A0A562QP59</accession>
<proteinExistence type="predicted"/>
<keyword evidence="2" id="KW-1185">Reference proteome</keyword>
<dbReference type="Proteomes" id="UP000316905">
    <property type="component" value="Unassembled WGS sequence"/>
</dbReference>
<evidence type="ECO:0000313" key="2">
    <source>
        <dbReference type="Proteomes" id="UP000316905"/>
    </source>
</evidence>
<reference evidence="1 2" key="1">
    <citation type="journal article" date="2015" name="Stand. Genomic Sci.">
        <title>Genomic Encyclopedia of Bacterial and Archaeal Type Strains, Phase III: the genomes of soil and plant-associated and newly described type strains.</title>
        <authorList>
            <person name="Whitman W.B."/>
            <person name="Woyke T."/>
            <person name="Klenk H.P."/>
            <person name="Zhou Y."/>
            <person name="Lilburn T.G."/>
            <person name="Beck B.J."/>
            <person name="De Vos P."/>
            <person name="Vandamme P."/>
            <person name="Eisen J.A."/>
            <person name="Garrity G."/>
            <person name="Hugenholtz P."/>
            <person name="Kyrpides N.C."/>
        </authorList>
    </citation>
    <scope>NUCLEOTIDE SEQUENCE [LARGE SCALE GENOMIC DNA]</scope>
    <source>
        <strain evidence="1 2">CGMCC 1.6858</strain>
    </source>
</reference>
<dbReference type="OrthoDB" id="6966321at2"/>
<name>A0A562QP59_9PSED</name>
<dbReference type="RefSeq" id="WP_145136814.1">
    <property type="nucleotide sequence ID" value="NZ_VLKY01000001.1"/>
</dbReference>
<dbReference type="AlphaFoldDB" id="A0A562QP59"/>
<evidence type="ECO:0000313" key="1">
    <source>
        <dbReference type="EMBL" id="TWI58539.1"/>
    </source>
</evidence>
<comment type="caution">
    <text evidence="1">The sequence shown here is derived from an EMBL/GenBank/DDBJ whole genome shotgun (WGS) entry which is preliminary data.</text>
</comment>
<sequence>MADPFERATAALPPVIGEGCTQRFDLDALGENSGTDFPGATELWASLTRAVADESESGV</sequence>
<gene>
    <name evidence="1" type="ORF">IQ22_00245</name>
</gene>
<protein>
    <submittedName>
        <fullName evidence="1">Uncharacterized protein</fullName>
    </submittedName>
</protein>
<dbReference type="EMBL" id="VLKY01000001">
    <property type="protein sequence ID" value="TWI58539.1"/>
    <property type="molecule type" value="Genomic_DNA"/>
</dbReference>
<organism evidence="1 2">
    <name type="scientific">Pseudomonas duriflava</name>
    <dbReference type="NCBI Taxonomy" id="459528"/>
    <lineage>
        <taxon>Bacteria</taxon>
        <taxon>Pseudomonadati</taxon>
        <taxon>Pseudomonadota</taxon>
        <taxon>Gammaproteobacteria</taxon>
        <taxon>Pseudomonadales</taxon>
        <taxon>Pseudomonadaceae</taxon>
        <taxon>Pseudomonas</taxon>
    </lineage>
</organism>